<dbReference type="PANTHER" id="PTHR24118">
    <property type="entry name" value="POTE ANKYRIN DOMAIN"/>
    <property type="match status" value="1"/>
</dbReference>
<evidence type="ECO:0000313" key="2">
    <source>
        <dbReference type="Ensembl" id="ENSCABP00000009066.1"/>
    </source>
</evidence>
<sequence>MGNIIKGASTSTTESDPFTYSLSSCRPKGFKPLQAKLYEAIMKDDSTSIKVLLAHQPVNEPLIVWDNSACRRTLSIQDQSILPIHLAAKHRREKSLRCLLESGADPKLRDNRGYTALHLLLLHWPNIYLTETDILTRFQRNLGITQSNAEECLRILCEKEVQTDPEMDSNYKHSYLHLALHSGASRAISILIENGANTDDRDEFGKTALHTAAEHLNKEITETLITCGANINCTLPTYGKTALQLAVCTASSKAGTVLAADIDCIHLLLMNGAKVNTQDCEGRAAIHDACLGGRKEIVDLLLDYHADVNILTRQGQSPLFLFLQHRSNLRRTSLLNKLLNLSYPLKLTNNQGDLPTGLLLQEFQIQKDFLVRLSNNMLSLQDICKITVRRIYGEKNKQCLKKQLPVTVWNSLYNYQDYSQLCIPGKGMPI</sequence>
<dbReference type="SUPFAM" id="SSF48403">
    <property type="entry name" value="Ankyrin repeat"/>
    <property type="match status" value="1"/>
</dbReference>
<dbReference type="PROSITE" id="PS50297">
    <property type="entry name" value="ANK_REP_REGION"/>
    <property type="match status" value="4"/>
</dbReference>
<evidence type="ECO:0000256" key="1">
    <source>
        <dbReference type="PROSITE-ProRule" id="PRU00023"/>
    </source>
</evidence>
<reference evidence="2" key="2">
    <citation type="submission" date="2025-09" db="UniProtKB">
        <authorList>
            <consortium name="Ensembl"/>
        </authorList>
    </citation>
    <scope>IDENTIFICATION</scope>
</reference>
<dbReference type="AlphaFoldDB" id="A0A8C0IP48"/>
<dbReference type="PROSITE" id="PS50088">
    <property type="entry name" value="ANK_REPEAT"/>
    <property type="match status" value="4"/>
</dbReference>
<dbReference type="GeneTree" id="ENSGT00840000130004"/>
<keyword evidence="1" id="KW-0040">ANK repeat</keyword>
<dbReference type="Gene3D" id="1.25.40.20">
    <property type="entry name" value="Ankyrin repeat-containing domain"/>
    <property type="match status" value="3"/>
</dbReference>
<reference evidence="2" key="1">
    <citation type="submission" date="2025-08" db="UniProtKB">
        <authorList>
            <consortium name="Ensembl"/>
        </authorList>
    </citation>
    <scope>IDENTIFICATION</scope>
</reference>
<name>A0A8C0IP48_CHEAB</name>
<dbReference type="Pfam" id="PF12796">
    <property type="entry name" value="Ank_2"/>
    <property type="match status" value="2"/>
</dbReference>
<dbReference type="SMART" id="SM00248">
    <property type="entry name" value="ANK"/>
    <property type="match status" value="6"/>
</dbReference>
<dbReference type="Proteomes" id="UP000694404">
    <property type="component" value="Unplaced"/>
</dbReference>
<dbReference type="InterPro" id="IPR002110">
    <property type="entry name" value="Ankyrin_rpt"/>
</dbReference>
<organism evidence="2 3">
    <name type="scientific">Chelonoidis abingdonii</name>
    <name type="common">Abingdon island giant tortoise</name>
    <name type="synonym">Testudo abingdonii</name>
    <dbReference type="NCBI Taxonomy" id="106734"/>
    <lineage>
        <taxon>Eukaryota</taxon>
        <taxon>Metazoa</taxon>
        <taxon>Chordata</taxon>
        <taxon>Craniata</taxon>
        <taxon>Vertebrata</taxon>
        <taxon>Euteleostomi</taxon>
        <taxon>Archelosauria</taxon>
        <taxon>Testudinata</taxon>
        <taxon>Testudines</taxon>
        <taxon>Cryptodira</taxon>
        <taxon>Durocryptodira</taxon>
        <taxon>Testudinoidea</taxon>
        <taxon>Testudinidae</taxon>
        <taxon>Chelonoidis</taxon>
    </lineage>
</organism>
<feature type="repeat" description="ANK" evidence="1">
    <location>
        <begin position="171"/>
        <end position="203"/>
    </location>
</feature>
<accession>A0A8C0IP48</accession>
<feature type="repeat" description="ANK" evidence="1">
    <location>
        <begin position="281"/>
        <end position="313"/>
    </location>
</feature>
<keyword evidence="3" id="KW-1185">Reference proteome</keyword>
<gene>
    <name evidence="2" type="primary">ANKRD61</name>
</gene>
<dbReference type="Ensembl" id="ENSCABT00000009939.1">
    <property type="protein sequence ID" value="ENSCABP00000009066.1"/>
    <property type="gene ID" value="ENSCABG00000006809.1"/>
</dbReference>
<dbReference type="PANTHER" id="PTHR24118:SF99">
    <property type="entry name" value="POTE ANKYRIN DOMAIN FAMILY MEMBER 3C-RELATED"/>
    <property type="match status" value="1"/>
</dbReference>
<feature type="repeat" description="ANK" evidence="1">
    <location>
        <begin position="204"/>
        <end position="232"/>
    </location>
</feature>
<protein>
    <submittedName>
        <fullName evidence="2">Ankyrin repeat domain 61</fullName>
    </submittedName>
</protein>
<dbReference type="GO" id="GO:0005654">
    <property type="term" value="C:nucleoplasm"/>
    <property type="evidence" value="ECO:0007669"/>
    <property type="project" value="Ensembl"/>
</dbReference>
<feature type="repeat" description="ANK" evidence="1">
    <location>
        <begin position="79"/>
        <end position="111"/>
    </location>
</feature>
<dbReference type="InterPro" id="IPR036770">
    <property type="entry name" value="Ankyrin_rpt-contain_sf"/>
</dbReference>
<dbReference type="PRINTS" id="PR01415">
    <property type="entry name" value="ANKYRIN"/>
</dbReference>
<dbReference type="Pfam" id="PF00023">
    <property type="entry name" value="Ank"/>
    <property type="match status" value="1"/>
</dbReference>
<proteinExistence type="predicted"/>
<evidence type="ECO:0000313" key="3">
    <source>
        <dbReference type="Proteomes" id="UP000694404"/>
    </source>
</evidence>